<dbReference type="SUPFAM" id="SSF142906">
    <property type="entry name" value="YjbR-like"/>
    <property type="match status" value="1"/>
</dbReference>
<comment type="caution">
    <text evidence="1">The sequence shown here is derived from an EMBL/GenBank/DDBJ whole genome shotgun (WGS) entry which is preliminary data.</text>
</comment>
<dbReference type="Proteomes" id="UP000075606">
    <property type="component" value="Unassembled WGS sequence"/>
</dbReference>
<protein>
    <submittedName>
        <fullName evidence="1">MmcQ-like protein</fullName>
    </submittedName>
</protein>
<evidence type="ECO:0000313" key="1">
    <source>
        <dbReference type="EMBL" id="KYG74339.1"/>
    </source>
</evidence>
<accession>A0A150X6G2</accession>
<dbReference type="OrthoDB" id="9789813at2"/>
<name>A0A150X6G2_9BACT</name>
<proteinExistence type="predicted"/>
<dbReference type="Pfam" id="PF04237">
    <property type="entry name" value="YjbR"/>
    <property type="match status" value="1"/>
</dbReference>
<keyword evidence="2" id="KW-1185">Reference proteome</keyword>
<dbReference type="PANTHER" id="PTHR35145">
    <property type="entry name" value="CYTOPLASMIC PROTEIN-RELATED"/>
    <property type="match status" value="1"/>
</dbReference>
<dbReference type="Gene3D" id="3.90.1150.30">
    <property type="match status" value="1"/>
</dbReference>
<dbReference type="EMBL" id="LRPC01000028">
    <property type="protein sequence ID" value="KYG74339.1"/>
    <property type="molecule type" value="Genomic_DNA"/>
</dbReference>
<dbReference type="RefSeq" id="WP_068224273.1">
    <property type="nucleotide sequence ID" value="NZ_LRPC01000028.1"/>
</dbReference>
<sequence length="121" mass="13888">MYLDEFREYCLSKPGVTESTPFGPDTLVFKVMNKMFAVTGIDEFEYVNLKCDPERAVELREQWAGVKPGWHMNKQHWNSVFTDGSVPDKMILELTDHSYDLIVAGLPKKLKAELDSISEDK</sequence>
<dbReference type="AlphaFoldDB" id="A0A150X6G2"/>
<dbReference type="InterPro" id="IPR038056">
    <property type="entry name" value="YjbR-like_sf"/>
</dbReference>
<dbReference type="InterPro" id="IPR007351">
    <property type="entry name" value="YjbR"/>
</dbReference>
<dbReference type="InterPro" id="IPR058532">
    <property type="entry name" value="YjbR/MT2646/Rv2570-like"/>
</dbReference>
<dbReference type="STRING" id="333140.AWW68_16550"/>
<organism evidence="1 2">
    <name type="scientific">Roseivirga spongicola</name>
    <dbReference type="NCBI Taxonomy" id="333140"/>
    <lineage>
        <taxon>Bacteria</taxon>
        <taxon>Pseudomonadati</taxon>
        <taxon>Bacteroidota</taxon>
        <taxon>Cytophagia</taxon>
        <taxon>Cytophagales</taxon>
        <taxon>Roseivirgaceae</taxon>
        <taxon>Roseivirga</taxon>
    </lineage>
</organism>
<evidence type="ECO:0000313" key="2">
    <source>
        <dbReference type="Proteomes" id="UP000075606"/>
    </source>
</evidence>
<reference evidence="1 2" key="1">
    <citation type="submission" date="2016-01" db="EMBL/GenBank/DDBJ databases">
        <title>Genome sequencing of Roseivirga spongicola UST030701-084.</title>
        <authorList>
            <person name="Selvaratnam C."/>
            <person name="Thevarajoo S."/>
            <person name="Goh K.M."/>
            <person name="Ee R."/>
            <person name="Chan K.-G."/>
            <person name="Chong C.S."/>
        </authorList>
    </citation>
    <scope>NUCLEOTIDE SEQUENCE [LARGE SCALE GENOMIC DNA]</scope>
    <source>
        <strain evidence="1 2">UST030701-084</strain>
    </source>
</reference>
<gene>
    <name evidence="1" type="ORF">AWW68_16550</name>
</gene>
<dbReference type="PANTHER" id="PTHR35145:SF1">
    <property type="entry name" value="CYTOPLASMIC PROTEIN"/>
    <property type="match status" value="1"/>
</dbReference>